<name>A0A087T7J2_STEMI</name>
<feature type="compositionally biased region" description="Low complexity" evidence="1">
    <location>
        <begin position="142"/>
        <end position="160"/>
    </location>
</feature>
<feature type="region of interest" description="Disordered" evidence="1">
    <location>
        <begin position="827"/>
        <end position="863"/>
    </location>
</feature>
<organism evidence="2 3">
    <name type="scientific">Stegodyphus mimosarum</name>
    <name type="common">African social velvet spider</name>
    <dbReference type="NCBI Taxonomy" id="407821"/>
    <lineage>
        <taxon>Eukaryota</taxon>
        <taxon>Metazoa</taxon>
        <taxon>Ecdysozoa</taxon>
        <taxon>Arthropoda</taxon>
        <taxon>Chelicerata</taxon>
        <taxon>Arachnida</taxon>
        <taxon>Araneae</taxon>
        <taxon>Araneomorphae</taxon>
        <taxon>Entelegynae</taxon>
        <taxon>Eresoidea</taxon>
        <taxon>Eresidae</taxon>
        <taxon>Stegodyphus</taxon>
    </lineage>
</organism>
<feature type="compositionally biased region" description="Basic and acidic residues" evidence="1">
    <location>
        <begin position="123"/>
        <end position="139"/>
    </location>
</feature>
<feature type="compositionally biased region" description="Basic and acidic residues" evidence="1">
    <location>
        <begin position="581"/>
        <end position="602"/>
    </location>
</feature>
<accession>A0A087T7J2</accession>
<evidence type="ECO:0000313" key="2">
    <source>
        <dbReference type="EMBL" id="KFM61081.1"/>
    </source>
</evidence>
<feature type="compositionally biased region" description="Basic and acidic residues" evidence="1">
    <location>
        <begin position="256"/>
        <end position="270"/>
    </location>
</feature>
<gene>
    <name evidence="2" type="ORF">X975_20154</name>
</gene>
<feature type="compositionally biased region" description="Low complexity" evidence="1">
    <location>
        <begin position="834"/>
        <end position="847"/>
    </location>
</feature>
<dbReference type="Proteomes" id="UP000054359">
    <property type="component" value="Unassembled WGS sequence"/>
</dbReference>
<keyword evidence="3" id="KW-1185">Reference proteome</keyword>
<feature type="compositionally biased region" description="Basic and acidic residues" evidence="1">
    <location>
        <begin position="180"/>
        <end position="216"/>
    </location>
</feature>
<feature type="compositionally biased region" description="Low complexity" evidence="1">
    <location>
        <begin position="650"/>
        <end position="663"/>
    </location>
</feature>
<reference evidence="2 3" key="1">
    <citation type="submission" date="2013-11" db="EMBL/GenBank/DDBJ databases">
        <title>Genome sequencing of Stegodyphus mimosarum.</title>
        <authorList>
            <person name="Bechsgaard J."/>
        </authorList>
    </citation>
    <scope>NUCLEOTIDE SEQUENCE [LARGE SCALE GENOMIC DNA]</scope>
</reference>
<feature type="compositionally biased region" description="Polar residues" evidence="1">
    <location>
        <begin position="313"/>
        <end position="328"/>
    </location>
</feature>
<feature type="compositionally biased region" description="Basic and acidic residues" evidence="1">
    <location>
        <begin position="728"/>
        <end position="740"/>
    </location>
</feature>
<feature type="compositionally biased region" description="Basic and acidic residues" evidence="1">
    <location>
        <begin position="23"/>
        <end position="41"/>
    </location>
</feature>
<feature type="compositionally biased region" description="Low complexity" evidence="1">
    <location>
        <begin position="503"/>
        <end position="515"/>
    </location>
</feature>
<feature type="compositionally biased region" description="Basic residues" evidence="1">
    <location>
        <begin position="346"/>
        <end position="355"/>
    </location>
</feature>
<feature type="compositionally biased region" description="Basic and acidic residues" evidence="1">
    <location>
        <begin position="848"/>
        <end position="863"/>
    </location>
</feature>
<feature type="non-terminal residue" evidence="2">
    <location>
        <position position="863"/>
    </location>
</feature>
<feature type="compositionally biased region" description="Polar residues" evidence="1">
    <location>
        <begin position="373"/>
        <end position="387"/>
    </location>
</feature>
<sequence>MPLHVFEQFLNLQSGKSSPVLERSARPAEIKRHYENDDCRKNSRSGDLAYNSDKQNFPRRESLGISSPKIEYRQAQGSYQQADAGDYSSHEDPRVSTGYDSRSYPSEYDSKSYPSQYESKSYPSEHESKSYPAEHESKSKSHSSGSYTQSKSTSSSRTTTPNRVKPKVHVFGDLPLTKNENNRGHHSGNKEEEIVVYKVRDEDRQRPNGYNDHSHPEYQQSPPPSKHRMAQYSVEHAPGVRTGKPAQGSQHRRPADHRPVEDSIGHHENRPVQYGPPQDHGNYEQSSYPSDDRQNYRQEYIQQDVHPSHQHQQEFNPQSEYTDHSQGNYRKGKDAVVYVSQQPEKKRSRKNHRNRNANYEAGIETKLSPGGNRYNNQPQEHVLQSSRQRAERPQVPYDNYPADEIQVQREAQNDGYHRNQNSKLLPSELQQPKEYIFQATPNEVGMRHEQNNRGYKTQHRHPARAVRSSSQHLRPRTVEARAQFPDGNVFESPTMVSKESKPYVSRSVSYSESSYNMKNNGQSEPKSNKPDQQARQYDEPQNLNGEIQKDDASDLDFQTSYKPFNSEYPASYANDQNHNGPQEHPRIMADRPYGEQRQHYDEGPYDGPSEQGPYAPGPEGPYGPSSAEPEAYGPGPSEHGPYTPADHGPYEGNYGPPEGPLEGYQEDIDNSEPLQIDDKFFEKYEISKNAKIIVAQPVEPNLFLADGRDVVEGGHSDDDEEPAQIENYEAKEHSEEEIPHKRVPQGMRVPKEIPGSFSDLVNSNPRFLRKLPKIMSSGKGGFVSSNADDSSIDDLDFRSNMNEPKALVSKGELVQQHGDGVSRIVFNVPKARSKASASTKSESYSVSKQDRNDENLQEAKSEN</sequence>
<evidence type="ECO:0000313" key="3">
    <source>
        <dbReference type="Proteomes" id="UP000054359"/>
    </source>
</evidence>
<protein>
    <submittedName>
        <fullName evidence="2">Uncharacterized protein</fullName>
    </submittedName>
</protein>
<dbReference type="EMBL" id="KK113797">
    <property type="protein sequence ID" value="KFM61081.1"/>
    <property type="molecule type" value="Genomic_DNA"/>
</dbReference>
<dbReference type="OrthoDB" id="6423982at2759"/>
<dbReference type="OMA" id="PETPYGH"/>
<feature type="compositionally biased region" description="Polar residues" evidence="1">
    <location>
        <begin position="516"/>
        <end position="545"/>
    </location>
</feature>
<feature type="region of interest" description="Disordered" evidence="1">
    <location>
        <begin position="709"/>
        <end position="757"/>
    </location>
</feature>
<evidence type="ECO:0000256" key="1">
    <source>
        <dbReference type="SAM" id="MobiDB-lite"/>
    </source>
</evidence>
<feature type="compositionally biased region" description="Polar residues" evidence="1">
    <location>
        <begin position="112"/>
        <end position="122"/>
    </location>
</feature>
<feature type="region of interest" description="Disordered" evidence="1">
    <location>
        <begin position="16"/>
        <end position="399"/>
    </location>
</feature>
<dbReference type="AlphaFoldDB" id="A0A087T7J2"/>
<proteinExistence type="predicted"/>
<feature type="region of interest" description="Disordered" evidence="1">
    <location>
        <begin position="453"/>
        <end position="672"/>
    </location>
</feature>